<dbReference type="SUPFAM" id="SSF54523">
    <property type="entry name" value="Pili subunits"/>
    <property type="match status" value="1"/>
</dbReference>
<keyword evidence="1" id="KW-1133">Transmembrane helix</keyword>
<keyword evidence="1" id="KW-0812">Transmembrane</keyword>
<dbReference type="InterPro" id="IPR045584">
    <property type="entry name" value="Pilin-like"/>
</dbReference>
<proteinExistence type="predicted"/>
<protein>
    <submittedName>
        <fullName evidence="2">Prepilin-type N-terminal cleavage/methylation domain-containing protein</fullName>
    </submittedName>
</protein>
<evidence type="ECO:0000256" key="1">
    <source>
        <dbReference type="SAM" id="Phobius"/>
    </source>
</evidence>
<keyword evidence="1" id="KW-0472">Membrane</keyword>
<dbReference type="RefSeq" id="WP_341397038.1">
    <property type="nucleotide sequence ID" value="NZ_JBBUTI010000001.1"/>
</dbReference>
<dbReference type="Gene3D" id="3.30.700.10">
    <property type="entry name" value="Glycoprotein, Type 4 Pilin"/>
    <property type="match status" value="1"/>
</dbReference>
<keyword evidence="3" id="KW-1185">Reference proteome</keyword>
<accession>A0ABU9BZ51</accession>
<dbReference type="NCBIfam" id="TIGR02532">
    <property type="entry name" value="IV_pilin_GFxxxE"/>
    <property type="match status" value="1"/>
</dbReference>
<comment type="caution">
    <text evidence="2">The sequence shown here is derived from an EMBL/GenBank/DDBJ whole genome shotgun (WGS) entry which is preliminary data.</text>
</comment>
<feature type="transmembrane region" description="Helical" evidence="1">
    <location>
        <begin position="16"/>
        <end position="39"/>
    </location>
</feature>
<organism evidence="2 3">
    <name type="scientific">Ideonella margarita</name>
    <dbReference type="NCBI Taxonomy" id="2984191"/>
    <lineage>
        <taxon>Bacteria</taxon>
        <taxon>Pseudomonadati</taxon>
        <taxon>Pseudomonadota</taxon>
        <taxon>Betaproteobacteria</taxon>
        <taxon>Burkholderiales</taxon>
        <taxon>Sphaerotilaceae</taxon>
        <taxon>Ideonella</taxon>
    </lineage>
</organism>
<name>A0ABU9BZ51_9BURK</name>
<gene>
    <name evidence="2" type="ORF">AACH00_00805</name>
</gene>
<dbReference type="PROSITE" id="PS00409">
    <property type="entry name" value="PROKAR_NTER_METHYL"/>
    <property type="match status" value="1"/>
</dbReference>
<reference evidence="2 3" key="1">
    <citation type="submission" date="2024-04" db="EMBL/GenBank/DDBJ databases">
        <title>Novel species of the genus Ideonella isolated from streams.</title>
        <authorList>
            <person name="Lu H."/>
        </authorList>
    </citation>
    <scope>NUCLEOTIDE SEQUENCE [LARGE SCALE GENOMIC DNA]</scope>
    <source>
        <strain evidence="2 3">LYT19W</strain>
    </source>
</reference>
<dbReference type="InterPro" id="IPR012902">
    <property type="entry name" value="N_methyl_site"/>
</dbReference>
<evidence type="ECO:0000313" key="3">
    <source>
        <dbReference type="Proteomes" id="UP001379945"/>
    </source>
</evidence>
<dbReference type="Proteomes" id="UP001379945">
    <property type="component" value="Unassembled WGS sequence"/>
</dbReference>
<dbReference type="Pfam" id="PF07963">
    <property type="entry name" value="N_methyl"/>
    <property type="match status" value="1"/>
</dbReference>
<dbReference type="EMBL" id="JBBUTI010000001">
    <property type="protein sequence ID" value="MEK8044879.1"/>
    <property type="molecule type" value="Genomic_DNA"/>
</dbReference>
<evidence type="ECO:0000313" key="2">
    <source>
        <dbReference type="EMBL" id="MEK8044879.1"/>
    </source>
</evidence>
<sequence>MPSGLMTHAPRRQHGFTLLELMVVVALLAIAVGMATLALRDGNASKLDEEGARLAALLEGARARSRATGQDVRWQPARDRPGFAFLGLPAAVTMPTQWLDERTTAEVVGAPALQLGPEPVIGAQRVRLRIEDRQLLLATDGLGPFAPIADKDTGAR</sequence>